<gene>
    <name evidence="1" type="ORF">VFH_I408800</name>
</gene>
<keyword evidence="2" id="KW-1185">Reference proteome</keyword>
<proteinExistence type="predicted"/>
<reference evidence="1 2" key="1">
    <citation type="submission" date="2023-01" db="EMBL/GenBank/DDBJ databases">
        <authorList>
            <person name="Kreplak J."/>
        </authorList>
    </citation>
    <scope>NUCLEOTIDE SEQUENCE [LARGE SCALE GENOMIC DNA]</scope>
</reference>
<sequence>MSQRDKTPYSPQYIFYQCLHPSFHRPKFQTFLLNKPLRAAYFLVSAEASIDRKIVDVKRKLHGNDISETPKEIPMQKKPKAFPVLDLHIFLFLPTVKVKVQNCFPIYGSDEETYDEEVMEEAADNEVRVEEIRGLGRFFVWRRKIKSGTVARRNVLKLRRKCLMTRHGRIEIVDSDTGSRYDCVYSWLRSALYIFSLMMIGKTLKPPYKVVQLQMVLKHVHPINTLSIPTV</sequence>
<dbReference type="EMBL" id="OX451736">
    <property type="protein sequence ID" value="CAI8589764.1"/>
    <property type="molecule type" value="Genomic_DNA"/>
</dbReference>
<name>A0AAV0YYX1_VICFA</name>
<protein>
    <submittedName>
        <fullName evidence="1">Uncharacterized protein</fullName>
    </submittedName>
</protein>
<organism evidence="1 2">
    <name type="scientific">Vicia faba</name>
    <name type="common">Broad bean</name>
    <name type="synonym">Faba vulgaris</name>
    <dbReference type="NCBI Taxonomy" id="3906"/>
    <lineage>
        <taxon>Eukaryota</taxon>
        <taxon>Viridiplantae</taxon>
        <taxon>Streptophyta</taxon>
        <taxon>Embryophyta</taxon>
        <taxon>Tracheophyta</taxon>
        <taxon>Spermatophyta</taxon>
        <taxon>Magnoliopsida</taxon>
        <taxon>eudicotyledons</taxon>
        <taxon>Gunneridae</taxon>
        <taxon>Pentapetalae</taxon>
        <taxon>rosids</taxon>
        <taxon>fabids</taxon>
        <taxon>Fabales</taxon>
        <taxon>Fabaceae</taxon>
        <taxon>Papilionoideae</taxon>
        <taxon>50 kb inversion clade</taxon>
        <taxon>NPAAA clade</taxon>
        <taxon>Hologalegina</taxon>
        <taxon>IRL clade</taxon>
        <taxon>Fabeae</taxon>
        <taxon>Vicia</taxon>
    </lineage>
</organism>
<dbReference type="AlphaFoldDB" id="A0AAV0YYX1"/>
<dbReference type="Proteomes" id="UP001157006">
    <property type="component" value="Chromosome 1L"/>
</dbReference>
<evidence type="ECO:0000313" key="2">
    <source>
        <dbReference type="Proteomes" id="UP001157006"/>
    </source>
</evidence>
<evidence type="ECO:0000313" key="1">
    <source>
        <dbReference type="EMBL" id="CAI8589764.1"/>
    </source>
</evidence>
<accession>A0AAV0YYX1</accession>